<name>A0A063Y5H8_9GAMM</name>
<dbReference type="RefSeq" id="WP_036546740.1">
    <property type="nucleotide sequence ID" value="NZ_JMSZ01000024.1"/>
</dbReference>
<dbReference type="InterPro" id="IPR046482">
    <property type="entry name" value="DUF6575"/>
</dbReference>
<proteinExistence type="predicted"/>
<evidence type="ECO:0000313" key="3">
    <source>
        <dbReference type="Proteomes" id="UP000027318"/>
    </source>
</evidence>
<dbReference type="Pfam" id="PF20215">
    <property type="entry name" value="DUF6575"/>
    <property type="match status" value="1"/>
</dbReference>
<reference evidence="2 3" key="1">
    <citation type="journal article" date="2005" name="Int. J. Syst. Evol. Microbiol.">
        <title>Nitrincola lacisaponensis gen. nov., sp. nov., a novel alkaliphilic bacterium isolated from an alkaline, saline lake.</title>
        <authorList>
            <person name="Dimitriu P.A."/>
            <person name="Shukla S.K."/>
            <person name="Conradt J."/>
            <person name="Marquez M.C."/>
            <person name="Ventosa A."/>
            <person name="Maglia A."/>
            <person name="Peyton B.M."/>
            <person name="Pinkart H.C."/>
            <person name="Mormile M.R."/>
        </authorList>
    </citation>
    <scope>NUCLEOTIDE SEQUENCE [LARGE SCALE GENOMIC DNA]</scope>
    <source>
        <strain evidence="2 3">4CA</strain>
    </source>
</reference>
<gene>
    <name evidence="2" type="ORF">ADINL_1822</name>
</gene>
<keyword evidence="3" id="KW-1185">Reference proteome</keyword>
<accession>A0A063Y5H8</accession>
<dbReference type="EMBL" id="JMSZ01000024">
    <property type="protein sequence ID" value="KDE39782.1"/>
    <property type="molecule type" value="Genomic_DNA"/>
</dbReference>
<dbReference type="PATRIC" id="fig|267850.7.peg.1792"/>
<dbReference type="AlphaFoldDB" id="A0A063Y5H8"/>
<sequence>MPQHNYLSVEVKNLKPWEIFDFFEGPRFYSCKNKTGQIYLVHWVDYINDSDVWLYSKVSFEKYCALKNNTIDIRSSFEKPEEGFSYLVTVASTNEFNIDLISPENYDPEWLPDEGEFLEYDTPSTTLPQKVVSNQEAAVANSRQVLDLAFSKAHQTYEIASDELGKILTTLQNYLFSSACPSDIDIRRVPEHVKDENTLMVTGLFASSFGVRLQSKNSDLFPDSSQNRNLHKFMELLTATEEGNRVLKVVKGYNLLSRVRYKAVLKELVAAGVSVKSEWSDPHGNSISSKISFDQIKQALRQLEEDDSSDTQTTKYQDIRLVGVDIENDFFAVVKNDGELLKGKLDKSLESYQFNVPSIVNATIEETCKINPVTDKEKWLYKLIAIEQSSLNK</sequence>
<evidence type="ECO:0000313" key="2">
    <source>
        <dbReference type="EMBL" id="KDE39782.1"/>
    </source>
</evidence>
<comment type="caution">
    <text evidence="2">The sequence shown here is derived from an EMBL/GenBank/DDBJ whole genome shotgun (WGS) entry which is preliminary data.</text>
</comment>
<dbReference type="OrthoDB" id="507999at2"/>
<feature type="domain" description="DUF6575" evidence="1">
    <location>
        <begin position="14"/>
        <end position="172"/>
    </location>
</feature>
<evidence type="ECO:0000259" key="1">
    <source>
        <dbReference type="Pfam" id="PF20215"/>
    </source>
</evidence>
<dbReference type="Proteomes" id="UP000027318">
    <property type="component" value="Unassembled WGS sequence"/>
</dbReference>
<organism evidence="2 3">
    <name type="scientific">Nitrincola lacisaponensis</name>
    <dbReference type="NCBI Taxonomy" id="267850"/>
    <lineage>
        <taxon>Bacteria</taxon>
        <taxon>Pseudomonadati</taxon>
        <taxon>Pseudomonadota</taxon>
        <taxon>Gammaproteobacteria</taxon>
        <taxon>Oceanospirillales</taxon>
        <taxon>Oceanospirillaceae</taxon>
        <taxon>Nitrincola</taxon>
    </lineage>
</organism>
<protein>
    <submittedName>
        <fullName evidence="2">Phage protein</fullName>
    </submittedName>
</protein>